<accession>A0A0C9X487</accession>
<gene>
    <name evidence="1" type="ORF">K443DRAFT_8105</name>
</gene>
<dbReference type="Proteomes" id="UP000054477">
    <property type="component" value="Unassembled WGS sequence"/>
</dbReference>
<organism evidence="1 2">
    <name type="scientific">Laccaria amethystina LaAM-08-1</name>
    <dbReference type="NCBI Taxonomy" id="1095629"/>
    <lineage>
        <taxon>Eukaryota</taxon>
        <taxon>Fungi</taxon>
        <taxon>Dikarya</taxon>
        <taxon>Basidiomycota</taxon>
        <taxon>Agaricomycotina</taxon>
        <taxon>Agaricomycetes</taxon>
        <taxon>Agaricomycetidae</taxon>
        <taxon>Agaricales</taxon>
        <taxon>Agaricineae</taxon>
        <taxon>Hydnangiaceae</taxon>
        <taxon>Laccaria</taxon>
    </lineage>
</organism>
<name>A0A0C9X487_9AGAR</name>
<dbReference type="EMBL" id="KN838638">
    <property type="protein sequence ID" value="KIJ99840.1"/>
    <property type="molecule type" value="Genomic_DNA"/>
</dbReference>
<dbReference type="HOGENOM" id="CLU_1722654_0_0_1"/>
<keyword evidence="2" id="KW-1185">Reference proteome</keyword>
<evidence type="ECO:0000313" key="2">
    <source>
        <dbReference type="Proteomes" id="UP000054477"/>
    </source>
</evidence>
<evidence type="ECO:0000313" key="1">
    <source>
        <dbReference type="EMBL" id="KIJ99840.1"/>
    </source>
</evidence>
<proteinExistence type="predicted"/>
<reference evidence="2" key="2">
    <citation type="submission" date="2015-01" db="EMBL/GenBank/DDBJ databases">
        <title>Evolutionary Origins and Diversification of the Mycorrhizal Mutualists.</title>
        <authorList>
            <consortium name="DOE Joint Genome Institute"/>
            <consortium name="Mycorrhizal Genomics Consortium"/>
            <person name="Kohler A."/>
            <person name="Kuo A."/>
            <person name="Nagy L.G."/>
            <person name="Floudas D."/>
            <person name="Copeland A."/>
            <person name="Barry K.W."/>
            <person name="Cichocki N."/>
            <person name="Veneault-Fourrey C."/>
            <person name="LaButti K."/>
            <person name="Lindquist E.A."/>
            <person name="Lipzen A."/>
            <person name="Lundell T."/>
            <person name="Morin E."/>
            <person name="Murat C."/>
            <person name="Riley R."/>
            <person name="Ohm R."/>
            <person name="Sun H."/>
            <person name="Tunlid A."/>
            <person name="Henrissat B."/>
            <person name="Grigoriev I.V."/>
            <person name="Hibbett D.S."/>
            <person name="Martin F."/>
        </authorList>
    </citation>
    <scope>NUCLEOTIDE SEQUENCE [LARGE SCALE GENOMIC DNA]</scope>
    <source>
        <strain evidence="2">LaAM-08-1</strain>
    </source>
</reference>
<protein>
    <submittedName>
        <fullName evidence="1">Uncharacterized protein</fullName>
    </submittedName>
</protein>
<dbReference type="AlphaFoldDB" id="A0A0C9X487"/>
<reference evidence="1 2" key="1">
    <citation type="submission" date="2014-04" db="EMBL/GenBank/DDBJ databases">
        <authorList>
            <consortium name="DOE Joint Genome Institute"/>
            <person name="Kuo A."/>
            <person name="Kohler A."/>
            <person name="Nagy L.G."/>
            <person name="Floudas D."/>
            <person name="Copeland A."/>
            <person name="Barry K.W."/>
            <person name="Cichocki N."/>
            <person name="Veneault-Fourrey C."/>
            <person name="LaButti K."/>
            <person name="Lindquist E.A."/>
            <person name="Lipzen A."/>
            <person name="Lundell T."/>
            <person name="Morin E."/>
            <person name="Murat C."/>
            <person name="Sun H."/>
            <person name="Tunlid A."/>
            <person name="Henrissat B."/>
            <person name="Grigoriev I.V."/>
            <person name="Hibbett D.S."/>
            <person name="Martin F."/>
            <person name="Nordberg H.P."/>
            <person name="Cantor M.N."/>
            <person name="Hua S.X."/>
        </authorList>
    </citation>
    <scope>NUCLEOTIDE SEQUENCE [LARGE SCALE GENOMIC DNA]</scope>
    <source>
        <strain evidence="1 2">LaAM-08-1</strain>
    </source>
</reference>
<sequence length="152" mass="17221">MDVVSEVQAPTPNDHSISAAPLSPLPIFQDKFSNSSSYNHYGQIEQDIDTGVHVPCIWKERTSKINTMLVALENLRKACISVMDLLLAILGRDFSEFYSHQLAFLCDSEQIREIVDIIWEEKKSHPAMESWVQDSGVNHIRKTTFILGQTCL</sequence>